<reference evidence="2" key="1">
    <citation type="submission" date="2022-11" db="EMBL/GenBank/DDBJ databases">
        <authorList>
            <person name="Petersen C."/>
        </authorList>
    </citation>
    <scope>NUCLEOTIDE SEQUENCE</scope>
    <source>
        <strain evidence="2">IBT 21917</strain>
    </source>
</reference>
<evidence type="ECO:0000313" key="3">
    <source>
        <dbReference type="Proteomes" id="UP001146351"/>
    </source>
</evidence>
<feature type="region of interest" description="Disordered" evidence="1">
    <location>
        <begin position="22"/>
        <end position="41"/>
    </location>
</feature>
<evidence type="ECO:0000256" key="1">
    <source>
        <dbReference type="SAM" id="MobiDB-lite"/>
    </source>
</evidence>
<reference evidence="2" key="2">
    <citation type="journal article" date="2023" name="IMA Fungus">
        <title>Comparative genomic study of the Penicillium genus elucidates a diverse pangenome and 15 lateral gene transfer events.</title>
        <authorList>
            <person name="Petersen C."/>
            <person name="Sorensen T."/>
            <person name="Nielsen M.R."/>
            <person name="Sondergaard T.E."/>
            <person name="Sorensen J.L."/>
            <person name="Fitzpatrick D.A."/>
            <person name="Frisvad J.C."/>
            <person name="Nielsen K.L."/>
        </authorList>
    </citation>
    <scope>NUCLEOTIDE SEQUENCE</scope>
    <source>
        <strain evidence="2">IBT 21917</strain>
    </source>
</reference>
<protein>
    <submittedName>
        <fullName evidence="2">Uncharacterized protein</fullName>
    </submittedName>
</protein>
<name>A0A9W9LFJ7_9EURO</name>
<dbReference type="Proteomes" id="UP001146351">
    <property type="component" value="Unassembled WGS sequence"/>
</dbReference>
<organism evidence="2 3">
    <name type="scientific">Penicillium capsulatum</name>
    <dbReference type="NCBI Taxonomy" id="69766"/>
    <lineage>
        <taxon>Eukaryota</taxon>
        <taxon>Fungi</taxon>
        <taxon>Dikarya</taxon>
        <taxon>Ascomycota</taxon>
        <taxon>Pezizomycotina</taxon>
        <taxon>Eurotiomycetes</taxon>
        <taxon>Eurotiomycetidae</taxon>
        <taxon>Eurotiales</taxon>
        <taxon>Aspergillaceae</taxon>
        <taxon>Penicillium</taxon>
    </lineage>
</organism>
<comment type="caution">
    <text evidence="2">The sequence shown here is derived from an EMBL/GenBank/DDBJ whole genome shotgun (WGS) entry which is preliminary data.</text>
</comment>
<dbReference type="AlphaFoldDB" id="A0A9W9LFJ7"/>
<accession>A0A9W9LFJ7</accession>
<dbReference type="EMBL" id="JAPQKO010000006">
    <property type="protein sequence ID" value="KAJ5155186.1"/>
    <property type="molecule type" value="Genomic_DNA"/>
</dbReference>
<feature type="compositionally biased region" description="Polar residues" evidence="1">
    <location>
        <begin position="53"/>
        <end position="66"/>
    </location>
</feature>
<proteinExistence type="predicted"/>
<keyword evidence="3" id="KW-1185">Reference proteome</keyword>
<evidence type="ECO:0000313" key="2">
    <source>
        <dbReference type="EMBL" id="KAJ5155186.1"/>
    </source>
</evidence>
<sequence>MPADEKERASVAAAFAIKWATAPRPPASASTSAVPADEKERASAAAAFASMWRTRSQPPASASTSAGPREADSWVKMIRKGNDCHVQYSLQKNWLHGTSPKIGTYDPKSKRCIYTGKASQDLDDPKRKTTRAEFAYNAIYSRTMLGLQVYQHDKPIFFVDFPLPHQPGCHAWATTNNAELKLLRYWADSRCHFDPSEWRDSFPGTSLSGWPHALDNKDVGSDVSFPKRIRAEPVDINHLPAGLSSKGPPEYQIKPSKKNFWIGLYRKGEECRIWLHNAFGNGADLSVPSGTFNAKTHKCESSNGPDTRRQIEKVGDFQFVTYYFEDDRSWSQARGSVVVTNGTVDSSMATFYPLGVGVGCQMFRQSSPDGEDHQQWVTKNCATNLKKDFAFKEWDPKEITDGKSD</sequence>
<feature type="region of interest" description="Disordered" evidence="1">
    <location>
        <begin position="51"/>
        <end position="70"/>
    </location>
</feature>
<gene>
    <name evidence="2" type="ORF">N7492_007989</name>
</gene>